<comment type="similarity">
    <text evidence="2">Belongs to the BIG1 family.</text>
</comment>
<evidence type="ECO:0000313" key="11">
    <source>
        <dbReference type="EMBL" id="ODQ60253.1"/>
    </source>
</evidence>
<keyword evidence="9" id="KW-0961">Cell wall biogenesis/degradation</keyword>
<dbReference type="OrthoDB" id="9985059at2759"/>
<dbReference type="EMBL" id="KV454210">
    <property type="protein sequence ID" value="ODQ60253.1"/>
    <property type="molecule type" value="Genomic_DNA"/>
</dbReference>
<evidence type="ECO:0000256" key="6">
    <source>
        <dbReference type="ARBA" id="ARBA00022824"/>
    </source>
</evidence>
<comment type="subcellular location">
    <subcellularLocation>
        <location evidence="1">Endoplasmic reticulum membrane</location>
        <topology evidence="1">Single-pass type I membrane protein</topology>
    </subcellularLocation>
</comment>
<name>A0A1E3P4H1_WICAA</name>
<evidence type="ECO:0000256" key="2">
    <source>
        <dbReference type="ARBA" id="ARBA00008203"/>
    </source>
</evidence>
<dbReference type="GO" id="GO:0005789">
    <property type="term" value="C:endoplasmic reticulum membrane"/>
    <property type="evidence" value="ECO:0007669"/>
    <property type="project" value="UniProtKB-SubCell"/>
</dbReference>
<evidence type="ECO:0000256" key="3">
    <source>
        <dbReference type="ARBA" id="ARBA00022089"/>
    </source>
</evidence>
<dbReference type="STRING" id="683960.A0A1E3P4H1"/>
<evidence type="ECO:0000256" key="9">
    <source>
        <dbReference type="ARBA" id="ARBA00023316"/>
    </source>
</evidence>
<reference evidence="11 12" key="1">
    <citation type="journal article" date="2016" name="Proc. Natl. Acad. Sci. U.S.A.">
        <title>Comparative genomics of biotechnologically important yeasts.</title>
        <authorList>
            <person name="Riley R."/>
            <person name="Haridas S."/>
            <person name="Wolfe K.H."/>
            <person name="Lopes M.R."/>
            <person name="Hittinger C.T."/>
            <person name="Goeker M."/>
            <person name="Salamov A.A."/>
            <person name="Wisecaver J.H."/>
            <person name="Long T.M."/>
            <person name="Calvey C.H."/>
            <person name="Aerts A.L."/>
            <person name="Barry K.W."/>
            <person name="Choi C."/>
            <person name="Clum A."/>
            <person name="Coughlan A.Y."/>
            <person name="Deshpande S."/>
            <person name="Douglass A.P."/>
            <person name="Hanson S.J."/>
            <person name="Klenk H.-P."/>
            <person name="LaButti K.M."/>
            <person name="Lapidus A."/>
            <person name="Lindquist E.A."/>
            <person name="Lipzen A.M."/>
            <person name="Meier-Kolthoff J.P."/>
            <person name="Ohm R.A."/>
            <person name="Otillar R.P."/>
            <person name="Pangilinan J.L."/>
            <person name="Peng Y."/>
            <person name="Rokas A."/>
            <person name="Rosa C.A."/>
            <person name="Scheuner C."/>
            <person name="Sibirny A.A."/>
            <person name="Slot J.C."/>
            <person name="Stielow J.B."/>
            <person name="Sun H."/>
            <person name="Kurtzman C.P."/>
            <person name="Blackwell M."/>
            <person name="Grigoriev I.V."/>
            <person name="Jeffries T.W."/>
        </authorList>
    </citation>
    <scope>NUCLEOTIDE SEQUENCE [LARGE SCALE GENOMIC DNA]</scope>
    <source>
        <strain evidence="12">ATCC 58044 / CBS 1984 / NCYC 433 / NRRL Y-366-8</strain>
    </source>
</reference>
<keyword evidence="8 10" id="KW-0472">Membrane</keyword>
<dbReference type="GO" id="GO:0071555">
    <property type="term" value="P:cell wall organization"/>
    <property type="evidence" value="ECO:0007669"/>
    <property type="project" value="UniProtKB-KW"/>
</dbReference>
<keyword evidence="5" id="KW-0732">Signal</keyword>
<gene>
    <name evidence="11" type="ORF">WICANDRAFT_14106</name>
</gene>
<accession>A0A1E3P4H1</accession>
<evidence type="ECO:0000256" key="1">
    <source>
        <dbReference type="ARBA" id="ARBA00004115"/>
    </source>
</evidence>
<dbReference type="PANTHER" id="PTHR28285">
    <property type="entry name" value="PROTEIN BIG1"/>
    <property type="match status" value="1"/>
</dbReference>
<dbReference type="PANTHER" id="PTHR28285:SF1">
    <property type="entry name" value="PROTEIN BIG1"/>
    <property type="match status" value="1"/>
</dbReference>
<evidence type="ECO:0000256" key="5">
    <source>
        <dbReference type="ARBA" id="ARBA00022729"/>
    </source>
</evidence>
<evidence type="ECO:0000256" key="10">
    <source>
        <dbReference type="SAM" id="Phobius"/>
    </source>
</evidence>
<organism evidence="11 12">
    <name type="scientific">Wickerhamomyces anomalus (strain ATCC 58044 / CBS 1984 / NCYC 433 / NRRL Y-366-8)</name>
    <name type="common">Yeast</name>
    <name type="synonym">Hansenula anomala</name>
    <dbReference type="NCBI Taxonomy" id="683960"/>
    <lineage>
        <taxon>Eukaryota</taxon>
        <taxon>Fungi</taxon>
        <taxon>Dikarya</taxon>
        <taxon>Ascomycota</taxon>
        <taxon>Saccharomycotina</taxon>
        <taxon>Saccharomycetes</taxon>
        <taxon>Phaffomycetales</taxon>
        <taxon>Wickerhamomycetaceae</taxon>
        <taxon>Wickerhamomyces</taxon>
    </lineage>
</organism>
<proteinExistence type="inferred from homology"/>
<evidence type="ECO:0000256" key="7">
    <source>
        <dbReference type="ARBA" id="ARBA00022989"/>
    </source>
</evidence>
<dbReference type="Proteomes" id="UP000094112">
    <property type="component" value="Unassembled WGS sequence"/>
</dbReference>
<sequence>VNEVTKKLIEPCTAEAYVLVNHPGLTLEDLQDPSLFKFLRTYMLMSSTLGAIPRAETGVDFDKLESFASSRCHTQTMLVDGLDEVETYIDSKKRLIRINFPKLPEEPELRREALLAADEALRHTLRKLPSPHHALIYTSLDNGPLNKQREKKMEKMDIFPDITREPSRNYEVERNINTRKEEPYFHPKRTGLLDKSIWEAPKFLDAEFLIENELLVIGIVLITVGLIVTQLLKMTIFLIKRSLRKSKSKKEK</sequence>
<keyword evidence="7 10" id="KW-1133">Transmembrane helix</keyword>
<dbReference type="GeneID" id="30197842"/>
<evidence type="ECO:0000313" key="12">
    <source>
        <dbReference type="Proteomes" id="UP000094112"/>
    </source>
</evidence>
<protein>
    <recommendedName>
        <fullName evidence="3">Protein BIG1</fullName>
    </recommendedName>
</protein>
<dbReference type="GO" id="GO:0009272">
    <property type="term" value="P:fungal-type cell wall biogenesis"/>
    <property type="evidence" value="ECO:0007669"/>
    <property type="project" value="TreeGrafter"/>
</dbReference>
<keyword evidence="4 10" id="KW-0812">Transmembrane</keyword>
<keyword evidence="6" id="KW-0256">Endoplasmic reticulum</keyword>
<dbReference type="RefSeq" id="XP_019039460.1">
    <property type="nucleotide sequence ID" value="XM_019180596.1"/>
</dbReference>
<evidence type="ECO:0000256" key="4">
    <source>
        <dbReference type="ARBA" id="ARBA00022692"/>
    </source>
</evidence>
<dbReference type="GO" id="GO:0006078">
    <property type="term" value="P:(1-&gt;6)-beta-D-glucan biosynthetic process"/>
    <property type="evidence" value="ECO:0007669"/>
    <property type="project" value="TreeGrafter"/>
</dbReference>
<evidence type="ECO:0000256" key="8">
    <source>
        <dbReference type="ARBA" id="ARBA00023136"/>
    </source>
</evidence>
<feature type="transmembrane region" description="Helical" evidence="10">
    <location>
        <begin position="214"/>
        <end position="239"/>
    </location>
</feature>
<feature type="non-terminal residue" evidence="11">
    <location>
        <position position="1"/>
    </location>
</feature>
<dbReference type="InterPro" id="IPR037654">
    <property type="entry name" value="Big1"/>
</dbReference>
<feature type="non-terminal residue" evidence="11">
    <location>
        <position position="252"/>
    </location>
</feature>
<keyword evidence="12" id="KW-1185">Reference proteome</keyword>
<dbReference type="AlphaFoldDB" id="A0A1E3P4H1"/>